<feature type="domain" description="ABC transporter" evidence="4">
    <location>
        <begin position="1"/>
        <end position="205"/>
    </location>
</feature>
<dbReference type="EMBL" id="BARU01008799">
    <property type="protein sequence ID" value="GAH45201.1"/>
    <property type="molecule type" value="Genomic_DNA"/>
</dbReference>
<sequence>MTLLGSNAVGKSTILKTILSQTYLKSGEIKYKGVDIAHLATYKIARLGISYVPEGRGIFINLTTKENLLAGAYLLKSKQELENNLNRVYSIFPILKERSNQLAESLSGGEQEMLVIGRSLMNKPNLLLLDEPSLGLAPKLVELIGKILKEINNEGVCILLVEQNAKLALELADYGYLIRKGTIVLEGDTKDLIKNKKIKEIYLGIV</sequence>
<accession>X1FHR7</accession>
<dbReference type="InterPro" id="IPR052156">
    <property type="entry name" value="BCAA_Transport_ATP-bd_LivF"/>
</dbReference>
<dbReference type="PROSITE" id="PS50893">
    <property type="entry name" value="ABC_TRANSPORTER_2"/>
    <property type="match status" value="1"/>
</dbReference>
<dbReference type="GO" id="GO:0005524">
    <property type="term" value="F:ATP binding"/>
    <property type="evidence" value="ECO:0007669"/>
    <property type="project" value="InterPro"/>
</dbReference>
<protein>
    <recommendedName>
        <fullName evidence="4">ABC transporter domain-containing protein</fullName>
    </recommendedName>
</protein>
<dbReference type="PANTHER" id="PTHR43820">
    <property type="entry name" value="HIGH-AFFINITY BRANCHED-CHAIN AMINO ACID TRANSPORT ATP-BINDING PROTEIN LIVF"/>
    <property type="match status" value="1"/>
</dbReference>
<reference evidence="5" key="1">
    <citation type="journal article" date="2014" name="Front. Microbiol.">
        <title>High frequency of phylogenetically diverse reductive dehalogenase-homologous genes in deep subseafloor sedimentary metagenomes.</title>
        <authorList>
            <person name="Kawai M."/>
            <person name="Futagami T."/>
            <person name="Toyoda A."/>
            <person name="Takaki Y."/>
            <person name="Nishi S."/>
            <person name="Hori S."/>
            <person name="Arai W."/>
            <person name="Tsubouchi T."/>
            <person name="Morono Y."/>
            <person name="Uchiyama I."/>
            <person name="Ito T."/>
            <person name="Fujiyama A."/>
            <person name="Inagaki F."/>
            <person name="Takami H."/>
        </authorList>
    </citation>
    <scope>NUCLEOTIDE SEQUENCE</scope>
    <source>
        <strain evidence="5">Expedition CK06-06</strain>
    </source>
</reference>
<dbReference type="CDD" id="cd03224">
    <property type="entry name" value="ABC_TM1139_LivF_branched"/>
    <property type="match status" value="1"/>
</dbReference>
<comment type="caution">
    <text evidence="5">The sequence shown here is derived from an EMBL/GenBank/DDBJ whole genome shotgun (WGS) entry which is preliminary data.</text>
</comment>
<evidence type="ECO:0000313" key="5">
    <source>
        <dbReference type="EMBL" id="GAH45201.1"/>
    </source>
</evidence>
<evidence type="ECO:0000256" key="3">
    <source>
        <dbReference type="ARBA" id="ARBA00022970"/>
    </source>
</evidence>
<name>X1FHR7_9ZZZZ</name>
<evidence type="ECO:0000256" key="1">
    <source>
        <dbReference type="ARBA" id="ARBA00005417"/>
    </source>
</evidence>
<organism evidence="5">
    <name type="scientific">marine sediment metagenome</name>
    <dbReference type="NCBI Taxonomy" id="412755"/>
    <lineage>
        <taxon>unclassified sequences</taxon>
        <taxon>metagenomes</taxon>
        <taxon>ecological metagenomes</taxon>
    </lineage>
</organism>
<proteinExistence type="inferred from homology"/>
<dbReference type="InterPro" id="IPR003439">
    <property type="entry name" value="ABC_transporter-like_ATP-bd"/>
</dbReference>
<dbReference type="PANTHER" id="PTHR43820:SF4">
    <property type="entry name" value="HIGH-AFFINITY BRANCHED-CHAIN AMINO ACID TRANSPORT ATP-BINDING PROTEIN LIVF"/>
    <property type="match status" value="1"/>
</dbReference>
<keyword evidence="3" id="KW-0029">Amino-acid transport</keyword>
<dbReference type="Pfam" id="PF00005">
    <property type="entry name" value="ABC_tran"/>
    <property type="match status" value="1"/>
</dbReference>
<gene>
    <name evidence="5" type="ORF">S03H2_17110</name>
</gene>
<dbReference type="AlphaFoldDB" id="X1FHR7"/>
<evidence type="ECO:0000259" key="4">
    <source>
        <dbReference type="PROSITE" id="PS50893"/>
    </source>
</evidence>
<dbReference type="GO" id="GO:0015658">
    <property type="term" value="F:branched-chain amino acid transmembrane transporter activity"/>
    <property type="evidence" value="ECO:0007669"/>
    <property type="project" value="TreeGrafter"/>
</dbReference>
<dbReference type="GO" id="GO:0015807">
    <property type="term" value="P:L-amino acid transport"/>
    <property type="evidence" value="ECO:0007669"/>
    <property type="project" value="TreeGrafter"/>
</dbReference>
<comment type="similarity">
    <text evidence="1">Belongs to the ABC transporter superfamily.</text>
</comment>
<dbReference type="SUPFAM" id="SSF52540">
    <property type="entry name" value="P-loop containing nucleoside triphosphate hydrolases"/>
    <property type="match status" value="1"/>
</dbReference>
<dbReference type="Gene3D" id="3.40.50.300">
    <property type="entry name" value="P-loop containing nucleotide triphosphate hydrolases"/>
    <property type="match status" value="1"/>
</dbReference>
<evidence type="ECO:0000256" key="2">
    <source>
        <dbReference type="ARBA" id="ARBA00022448"/>
    </source>
</evidence>
<dbReference type="InterPro" id="IPR027417">
    <property type="entry name" value="P-loop_NTPase"/>
</dbReference>
<keyword evidence="2" id="KW-0813">Transport</keyword>
<dbReference type="GO" id="GO:0016887">
    <property type="term" value="F:ATP hydrolysis activity"/>
    <property type="evidence" value="ECO:0007669"/>
    <property type="project" value="InterPro"/>
</dbReference>